<sequence length="254" mass="30668">MSNSKSPTQTEALPQIQYIKLKQLSKQRKVNFNVMLSLPYLLKDQQLENRKDTIAIFKKRKQEANTFSKNKPQLLNNGRIHFSEFWSEKYQCITLKDSQINQDLNKYRQIIKNNIKDYLFRYEKQVKDQLQQVRDQNYTEPTKNFESDDETVQHFDFQKQKLLTKHNTEADLLAQYQKSQDLFKKPYMRYLNKSTSREVKKDYILKLEDMMNKCDDFKYKYLTEEKINLKRFSQNSLAKKFIINQTTNSSRSNF</sequence>
<gene>
    <name evidence="1" type="ORF">PPRIM_AZ9-3.1.T0860026</name>
</gene>
<accession>A0A8S1NCG7</accession>
<protein>
    <submittedName>
        <fullName evidence="1">Uncharacterized protein</fullName>
    </submittedName>
</protein>
<keyword evidence="2" id="KW-1185">Reference proteome</keyword>
<evidence type="ECO:0000313" key="2">
    <source>
        <dbReference type="Proteomes" id="UP000688137"/>
    </source>
</evidence>
<organism evidence="1 2">
    <name type="scientific">Paramecium primaurelia</name>
    <dbReference type="NCBI Taxonomy" id="5886"/>
    <lineage>
        <taxon>Eukaryota</taxon>
        <taxon>Sar</taxon>
        <taxon>Alveolata</taxon>
        <taxon>Ciliophora</taxon>
        <taxon>Intramacronucleata</taxon>
        <taxon>Oligohymenophorea</taxon>
        <taxon>Peniculida</taxon>
        <taxon>Parameciidae</taxon>
        <taxon>Paramecium</taxon>
    </lineage>
</organism>
<dbReference type="AlphaFoldDB" id="A0A8S1NCG7"/>
<dbReference type="OMA" id="NNGRIHF"/>
<comment type="caution">
    <text evidence="1">The sequence shown here is derived from an EMBL/GenBank/DDBJ whole genome shotgun (WGS) entry which is preliminary data.</text>
</comment>
<evidence type="ECO:0000313" key="1">
    <source>
        <dbReference type="EMBL" id="CAD8090420.1"/>
    </source>
</evidence>
<name>A0A8S1NCG7_PARPR</name>
<dbReference type="EMBL" id="CAJJDM010000089">
    <property type="protein sequence ID" value="CAD8090420.1"/>
    <property type="molecule type" value="Genomic_DNA"/>
</dbReference>
<reference evidence="1" key="1">
    <citation type="submission" date="2021-01" db="EMBL/GenBank/DDBJ databases">
        <authorList>
            <consortium name="Genoscope - CEA"/>
            <person name="William W."/>
        </authorList>
    </citation>
    <scope>NUCLEOTIDE SEQUENCE</scope>
</reference>
<dbReference type="Proteomes" id="UP000688137">
    <property type="component" value="Unassembled WGS sequence"/>
</dbReference>
<proteinExistence type="predicted"/>